<evidence type="ECO:0008006" key="4">
    <source>
        <dbReference type="Google" id="ProtNLM"/>
    </source>
</evidence>
<name>A0A849CAZ5_9NOCA</name>
<gene>
    <name evidence="2" type="ORF">HLB23_39095</name>
</gene>
<keyword evidence="3" id="KW-1185">Reference proteome</keyword>
<organism evidence="2 3">
    <name type="scientific">Nocardia uniformis</name>
    <dbReference type="NCBI Taxonomy" id="53432"/>
    <lineage>
        <taxon>Bacteria</taxon>
        <taxon>Bacillati</taxon>
        <taxon>Actinomycetota</taxon>
        <taxon>Actinomycetes</taxon>
        <taxon>Mycobacteriales</taxon>
        <taxon>Nocardiaceae</taxon>
        <taxon>Nocardia</taxon>
    </lineage>
</organism>
<dbReference type="RefSeq" id="WP_067529105.1">
    <property type="nucleotide sequence ID" value="NZ_JABELX010000028.1"/>
</dbReference>
<sequence>MKNYTISSVTLGIYAVVAFFVFSVAAMETLLLYPNIFRDVPESLALTEEFMSVVAVGDVMRPLGGVMMISALFATVVSIRYRIARRWLLGSLAALVSGQFLLSIGYQWPRASILFDDRGRYALAEIERAASEFLIGQYFRIAAAGLAALFAVIAALKTYRAATLAAAGADADNGIPD</sequence>
<feature type="transmembrane region" description="Helical" evidence="1">
    <location>
        <begin position="138"/>
        <end position="156"/>
    </location>
</feature>
<evidence type="ECO:0000256" key="1">
    <source>
        <dbReference type="SAM" id="Phobius"/>
    </source>
</evidence>
<evidence type="ECO:0000313" key="3">
    <source>
        <dbReference type="Proteomes" id="UP000586827"/>
    </source>
</evidence>
<keyword evidence="1" id="KW-0472">Membrane</keyword>
<proteinExistence type="predicted"/>
<feature type="transmembrane region" description="Helical" evidence="1">
    <location>
        <begin position="53"/>
        <end position="75"/>
    </location>
</feature>
<dbReference type="AlphaFoldDB" id="A0A849CAZ5"/>
<feature type="transmembrane region" description="Helical" evidence="1">
    <location>
        <begin position="12"/>
        <end position="33"/>
    </location>
</feature>
<reference evidence="2 3" key="1">
    <citation type="submission" date="2020-05" db="EMBL/GenBank/DDBJ databases">
        <title>MicrobeNet Type strains.</title>
        <authorList>
            <person name="Nicholson A.C."/>
        </authorList>
    </citation>
    <scope>NUCLEOTIDE SEQUENCE [LARGE SCALE GENOMIC DNA]</scope>
    <source>
        <strain evidence="2 3">JCM 3224</strain>
    </source>
</reference>
<protein>
    <recommendedName>
        <fullName evidence="4">DUF1772 domain-containing protein</fullName>
    </recommendedName>
</protein>
<comment type="caution">
    <text evidence="2">The sequence shown here is derived from an EMBL/GenBank/DDBJ whole genome shotgun (WGS) entry which is preliminary data.</text>
</comment>
<evidence type="ECO:0000313" key="2">
    <source>
        <dbReference type="EMBL" id="NNH75794.1"/>
    </source>
</evidence>
<keyword evidence="1" id="KW-0812">Transmembrane</keyword>
<accession>A0A849CAZ5</accession>
<keyword evidence="1" id="KW-1133">Transmembrane helix</keyword>
<dbReference type="Proteomes" id="UP000586827">
    <property type="component" value="Unassembled WGS sequence"/>
</dbReference>
<feature type="transmembrane region" description="Helical" evidence="1">
    <location>
        <begin position="87"/>
        <end position="108"/>
    </location>
</feature>
<dbReference type="EMBL" id="JABELX010000028">
    <property type="protein sequence ID" value="NNH75794.1"/>
    <property type="molecule type" value="Genomic_DNA"/>
</dbReference>